<evidence type="ECO:0000256" key="4">
    <source>
        <dbReference type="ARBA" id="ARBA00022692"/>
    </source>
</evidence>
<organism evidence="10 11">
    <name type="scientific">Macrolepiota fuliginosa MF-IS2</name>
    <dbReference type="NCBI Taxonomy" id="1400762"/>
    <lineage>
        <taxon>Eukaryota</taxon>
        <taxon>Fungi</taxon>
        <taxon>Dikarya</taxon>
        <taxon>Basidiomycota</taxon>
        <taxon>Agaricomycotina</taxon>
        <taxon>Agaricomycetes</taxon>
        <taxon>Agaricomycetidae</taxon>
        <taxon>Agaricales</taxon>
        <taxon>Agaricineae</taxon>
        <taxon>Agaricaceae</taxon>
        <taxon>Macrolepiota</taxon>
    </lineage>
</organism>
<keyword evidence="4" id="KW-0812">Transmembrane</keyword>
<evidence type="ECO:0000256" key="2">
    <source>
        <dbReference type="ARBA" id="ARBA00010917"/>
    </source>
</evidence>
<dbReference type="GO" id="GO:0005742">
    <property type="term" value="C:mitochondrial outer membrane translocase complex"/>
    <property type="evidence" value="ECO:0007669"/>
    <property type="project" value="InterPro"/>
</dbReference>
<evidence type="ECO:0000256" key="8">
    <source>
        <dbReference type="ARBA" id="ARBA00023128"/>
    </source>
</evidence>
<evidence type="ECO:0000256" key="7">
    <source>
        <dbReference type="ARBA" id="ARBA00022989"/>
    </source>
</evidence>
<name>A0A9P6C493_9AGAR</name>
<evidence type="ECO:0000313" key="11">
    <source>
        <dbReference type="Proteomes" id="UP000807342"/>
    </source>
</evidence>
<evidence type="ECO:0000256" key="5">
    <source>
        <dbReference type="ARBA" id="ARBA00022787"/>
    </source>
</evidence>
<protein>
    <submittedName>
        <fullName evidence="10">Tom7-domain-containing protein</fullName>
    </submittedName>
</protein>
<dbReference type="EMBL" id="MU151168">
    <property type="protein sequence ID" value="KAF9448224.1"/>
    <property type="molecule type" value="Genomic_DNA"/>
</dbReference>
<keyword evidence="8" id="KW-0496">Mitochondrion</keyword>
<dbReference type="Proteomes" id="UP000807342">
    <property type="component" value="Unassembled WGS sequence"/>
</dbReference>
<keyword evidence="11" id="KW-1185">Reference proteome</keyword>
<dbReference type="GO" id="GO:0030150">
    <property type="term" value="P:protein import into mitochondrial matrix"/>
    <property type="evidence" value="ECO:0007669"/>
    <property type="project" value="InterPro"/>
</dbReference>
<keyword evidence="3" id="KW-0813">Transport</keyword>
<reference evidence="10" key="1">
    <citation type="submission" date="2020-11" db="EMBL/GenBank/DDBJ databases">
        <authorList>
            <consortium name="DOE Joint Genome Institute"/>
            <person name="Ahrendt S."/>
            <person name="Riley R."/>
            <person name="Andreopoulos W."/>
            <person name="Labutti K."/>
            <person name="Pangilinan J."/>
            <person name="Ruiz-Duenas F.J."/>
            <person name="Barrasa J.M."/>
            <person name="Sanchez-Garcia M."/>
            <person name="Camarero S."/>
            <person name="Miyauchi S."/>
            <person name="Serrano A."/>
            <person name="Linde D."/>
            <person name="Babiker R."/>
            <person name="Drula E."/>
            <person name="Ayuso-Fernandez I."/>
            <person name="Pacheco R."/>
            <person name="Padilla G."/>
            <person name="Ferreira P."/>
            <person name="Barriuso J."/>
            <person name="Kellner H."/>
            <person name="Castanera R."/>
            <person name="Alfaro M."/>
            <person name="Ramirez L."/>
            <person name="Pisabarro A.G."/>
            <person name="Kuo A."/>
            <person name="Tritt A."/>
            <person name="Lipzen A."/>
            <person name="He G."/>
            <person name="Yan M."/>
            <person name="Ng V."/>
            <person name="Cullen D."/>
            <person name="Martin F."/>
            <person name="Rosso M.-N."/>
            <person name="Henrissat B."/>
            <person name="Hibbett D."/>
            <person name="Martinez A.T."/>
            <person name="Grigoriev I.V."/>
        </authorList>
    </citation>
    <scope>NUCLEOTIDE SEQUENCE</scope>
    <source>
        <strain evidence="10">MF-IS2</strain>
    </source>
</reference>
<proteinExistence type="inferred from homology"/>
<comment type="similarity">
    <text evidence="2">Belongs to the Tom7 family.</text>
</comment>
<evidence type="ECO:0000256" key="9">
    <source>
        <dbReference type="ARBA" id="ARBA00023136"/>
    </source>
</evidence>
<gene>
    <name evidence="10" type="ORF">P691DRAFT_57109</name>
</gene>
<dbReference type="PANTHER" id="PTHR34944">
    <property type="entry name" value="MITOCHONDRIAL IMPORT RECEPTOR SUBUNIT TOM7"/>
    <property type="match status" value="1"/>
</dbReference>
<keyword evidence="9" id="KW-0472">Membrane</keyword>
<sequence>MPSEDTKERITKVVEIGRTVLHYGWIPFIIYVGFTRSNPQPSLIKYVLRSFTFRTRLTHFHVVLD</sequence>
<evidence type="ECO:0000256" key="3">
    <source>
        <dbReference type="ARBA" id="ARBA00022448"/>
    </source>
</evidence>
<evidence type="ECO:0000256" key="1">
    <source>
        <dbReference type="ARBA" id="ARBA00004572"/>
    </source>
</evidence>
<dbReference type="OrthoDB" id="284357at2759"/>
<dbReference type="InterPro" id="IPR012621">
    <property type="entry name" value="Tom7"/>
</dbReference>
<dbReference type="GO" id="GO:0045040">
    <property type="term" value="P:protein insertion into mitochondrial outer membrane"/>
    <property type="evidence" value="ECO:0007669"/>
    <property type="project" value="TreeGrafter"/>
</dbReference>
<dbReference type="PANTHER" id="PTHR34944:SF2">
    <property type="entry name" value="MITOCHONDRIAL IMPORT RECEPTOR SUBUNIT TOM7"/>
    <property type="match status" value="1"/>
</dbReference>
<keyword evidence="6" id="KW-0653">Protein transport</keyword>
<keyword evidence="7" id="KW-1133">Transmembrane helix</keyword>
<evidence type="ECO:0000313" key="10">
    <source>
        <dbReference type="EMBL" id="KAF9448224.1"/>
    </source>
</evidence>
<comment type="caution">
    <text evidence="10">The sequence shown here is derived from an EMBL/GenBank/DDBJ whole genome shotgun (WGS) entry which is preliminary data.</text>
</comment>
<accession>A0A9P6C493</accession>
<dbReference type="Pfam" id="PF08038">
    <property type="entry name" value="Tom7"/>
    <property type="match status" value="1"/>
</dbReference>
<comment type="subcellular location">
    <subcellularLocation>
        <location evidence="1">Mitochondrion outer membrane</location>
        <topology evidence="1">Single-pass membrane protein</topology>
    </subcellularLocation>
</comment>
<evidence type="ECO:0000256" key="6">
    <source>
        <dbReference type="ARBA" id="ARBA00022927"/>
    </source>
</evidence>
<keyword evidence="5" id="KW-1000">Mitochondrion outer membrane</keyword>
<dbReference type="AlphaFoldDB" id="A0A9P6C493"/>